<dbReference type="InterPro" id="IPR000823">
    <property type="entry name" value="Peroxidase_pln"/>
</dbReference>
<feature type="signal peptide" evidence="21">
    <location>
        <begin position="1"/>
        <end position="18"/>
    </location>
</feature>
<evidence type="ECO:0000256" key="11">
    <source>
        <dbReference type="ARBA" id="ARBA00023002"/>
    </source>
</evidence>
<evidence type="ECO:0000256" key="13">
    <source>
        <dbReference type="ARBA" id="ARBA00023157"/>
    </source>
</evidence>
<keyword evidence="12 18" id="KW-0408">Iron</keyword>
<keyword evidence="15 21" id="KW-0376">Hydrogen peroxide</keyword>
<evidence type="ECO:0000256" key="3">
    <source>
        <dbReference type="ARBA" id="ARBA00006873"/>
    </source>
</evidence>
<evidence type="ECO:0000256" key="16">
    <source>
        <dbReference type="PIRSR" id="PIRSR600823-1"/>
    </source>
</evidence>
<evidence type="ECO:0000256" key="9">
    <source>
        <dbReference type="ARBA" id="ARBA00022729"/>
    </source>
</evidence>
<feature type="binding site" evidence="17">
    <location>
        <position position="162"/>
    </location>
    <ligand>
        <name>substrate</name>
    </ligand>
</feature>
<evidence type="ECO:0000256" key="20">
    <source>
        <dbReference type="PIRSR" id="PIRSR600823-5"/>
    </source>
</evidence>
<feature type="disulfide bond" evidence="20">
    <location>
        <begin position="68"/>
        <end position="73"/>
    </location>
</feature>
<dbReference type="OMA" id="IALEMHC"/>
<evidence type="ECO:0000256" key="18">
    <source>
        <dbReference type="PIRSR" id="PIRSR600823-3"/>
    </source>
</evidence>
<dbReference type="PANTHER" id="PTHR31235">
    <property type="entry name" value="PEROXIDASE 25-RELATED"/>
    <property type="match status" value="1"/>
</dbReference>
<keyword evidence="11 21" id="KW-0560">Oxidoreductase</keyword>
<evidence type="ECO:0000256" key="21">
    <source>
        <dbReference type="RuleBase" id="RU362060"/>
    </source>
</evidence>
<feature type="site" description="Transition state stabilizer" evidence="19">
    <location>
        <position position="62"/>
    </location>
</feature>
<dbReference type="EnsemblPlants" id="Kaladp0040s0558.1.v1.1">
    <property type="protein sequence ID" value="Kaladp0040s0558.1.v1.1"/>
    <property type="gene ID" value="Kaladp0040s0558.v1.1"/>
</dbReference>
<feature type="active site" description="Proton acceptor" evidence="16">
    <location>
        <position position="66"/>
    </location>
</feature>
<feature type="binding site" evidence="18">
    <location>
        <position position="193"/>
    </location>
    <ligand>
        <name>Ca(2+)</name>
        <dbReference type="ChEBI" id="CHEBI:29108"/>
        <label>2</label>
    </ligand>
</feature>
<dbReference type="PRINTS" id="PR00461">
    <property type="entry name" value="PLPEROXIDASE"/>
</dbReference>
<feature type="binding site" evidence="18">
    <location>
        <position position="76"/>
    </location>
    <ligand>
        <name>Ca(2+)</name>
        <dbReference type="ChEBI" id="CHEBI:29108"/>
        <label>1</label>
    </ligand>
</feature>
<dbReference type="InterPro" id="IPR019794">
    <property type="entry name" value="Peroxidases_AS"/>
</dbReference>
<evidence type="ECO:0000256" key="14">
    <source>
        <dbReference type="ARBA" id="ARBA00023180"/>
    </source>
</evidence>
<feature type="disulfide bond" evidence="20">
    <location>
        <begin position="35"/>
        <end position="114"/>
    </location>
</feature>
<comment type="subcellular location">
    <subcellularLocation>
        <location evidence="21">Secreted</location>
    </subcellularLocation>
</comment>
<keyword evidence="6 21" id="KW-0575">Peroxidase</keyword>
<protein>
    <recommendedName>
        <fullName evidence="4 21">Peroxidase</fullName>
        <ecNumber evidence="4 21">1.11.1.7</ecNumber>
    </recommendedName>
</protein>
<evidence type="ECO:0000256" key="19">
    <source>
        <dbReference type="PIRSR" id="PIRSR600823-4"/>
    </source>
</evidence>
<dbReference type="Proteomes" id="UP000594263">
    <property type="component" value="Unplaced"/>
</dbReference>
<keyword evidence="14" id="KW-0325">Glycoprotein</keyword>
<dbReference type="GO" id="GO:0140825">
    <property type="term" value="F:lactoperoxidase activity"/>
    <property type="evidence" value="ECO:0007669"/>
    <property type="project" value="UniProtKB-EC"/>
</dbReference>
<proteinExistence type="inferred from homology"/>
<dbReference type="PRINTS" id="PR00458">
    <property type="entry name" value="PEROXIDASE"/>
</dbReference>
<comment type="cofactor">
    <cofactor evidence="18 21">
        <name>Ca(2+)</name>
        <dbReference type="ChEBI" id="CHEBI:29108"/>
    </cofactor>
    <text evidence="18 21">Binds 2 calcium ions per subunit.</text>
</comment>
<feature type="binding site" evidence="18">
    <location>
        <position position="243"/>
    </location>
    <ligand>
        <name>Ca(2+)</name>
        <dbReference type="ChEBI" id="CHEBI:29108"/>
        <label>2</label>
    </ligand>
</feature>
<dbReference type="FunFam" id="1.10.520.10:FF:000001">
    <property type="entry name" value="Peroxidase"/>
    <property type="match status" value="1"/>
</dbReference>
<name>A0A7N0TPR7_KALFE</name>
<feature type="chain" id="PRO_5029934836" description="Peroxidase" evidence="21">
    <location>
        <begin position="19"/>
        <end position="323"/>
    </location>
</feature>
<evidence type="ECO:0000256" key="2">
    <source>
        <dbReference type="ARBA" id="ARBA00002322"/>
    </source>
</evidence>
<keyword evidence="8 18" id="KW-0479">Metal-binding</keyword>
<evidence type="ECO:0000313" key="24">
    <source>
        <dbReference type="Proteomes" id="UP000594263"/>
    </source>
</evidence>
<dbReference type="InterPro" id="IPR019793">
    <property type="entry name" value="Peroxidases_heam-ligand_BS"/>
</dbReference>
<comment type="similarity">
    <text evidence="3">Belongs to the peroxidase family. Ascorbate peroxidase subfamily.</text>
</comment>
<keyword evidence="9 21" id="KW-0732">Signal</keyword>
<evidence type="ECO:0000256" key="17">
    <source>
        <dbReference type="PIRSR" id="PIRSR600823-2"/>
    </source>
</evidence>
<dbReference type="Gene3D" id="1.10.420.10">
    <property type="entry name" value="Peroxidase, domain 2"/>
    <property type="match status" value="1"/>
</dbReference>
<feature type="binding site" evidence="18">
    <location>
        <position position="70"/>
    </location>
    <ligand>
        <name>Ca(2+)</name>
        <dbReference type="ChEBI" id="CHEBI:29108"/>
        <label>1</label>
    </ligand>
</feature>
<dbReference type="PROSITE" id="PS50873">
    <property type="entry name" value="PEROXIDASE_4"/>
    <property type="match status" value="1"/>
</dbReference>
<evidence type="ECO:0000256" key="1">
    <source>
        <dbReference type="ARBA" id="ARBA00000189"/>
    </source>
</evidence>
<comment type="similarity">
    <text evidence="21">Belongs to the peroxidase family. Classical plant (class III) peroxidase subfamily.</text>
</comment>
<feature type="disulfide bond" evidence="20">
    <location>
        <begin position="199"/>
        <end position="231"/>
    </location>
</feature>
<keyword evidence="5 21" id="KW-0964">Secreted</keyword>
<dbReference type="InterPro" id="IPR002016">
    <property type="entry name" value="Haem_peroxidase"/>
</dbReference>
<dbReference type="GO" id="GO:0006979">
    <property type="term" value="P:response to oxidative stress"/>
    <property type="evidence" value="ECO:0007669"/>
    <property type="project" value="UniProtKB-UniRule"/>
</dbReference>
<feature type="binding site" evidence="18">
    <location>
        <position position="72"/>
    </location>
    <ligand>
        <name>Ca(2+)</name>
        <dbReference type="ChEBI" id="CHEBI:29108"/>
        <label>1</label>
    </ligand>
</feature>
<comment type="catalytic activity">
    <reaction evidence="1 21">
        <text>2 a phenolic donor + H2O2 = 2 a phenolic radical donor + 2 H2O</text>
        <dbReference type="Rhea" id="RHEA:56136"/>
        <dbReference type="ChEBI" id="CHEBI:15377"/>
        <dbReference type="ChEBI" id="CHEBI:16240"/>
        <dbReference type="ChEBI" id="CHEBI:139520"/>
        <dbReference type="ChEBI" id="CHEBI:139521"/>
        <dbReference type="EC" id="1.11.1.7"/>
    </reaction>
</comment>
<dbReference type="Gene3D" id="1.10.520.10">
    <property type="match status" value="1"/>
</dbReference>
<evidence type="ECO:0000313" key="23">
    <source>
        <dbReference type="EnsemblPlants" id="Kaladp0040s0558.1.v1.1"/>
    </source>
</evidence>
<feature type="binding site" description="axial binding residue" evidence="18">
    <location>
        <position position="192"/>
    </location>
    <ligand>
        <name>heme b</name>
        <dbReference type="ChEBI" id="CHEBI:60344"/>
    </ligand>
    <ligandPart>
        <name>Fe</name>
        <dbReference type="ChEBI" id="CHEBI:18248"/>
    </ligandPart>
</feature>
<dbReference type="GO" id="GO:0046872">
    <property type="term" value="F:metal ion binding"/>
    <property type="evidence" value="ECO:0007669"/>
    <property type="project" value="UniProtKB-UniRule"/>
</dbReference>
<feature type="binding site" evidence="18">
    <location>
        <position position="74"/>
    </location>
    <ligand>
        <name>Ca(2+)</name>
        <dbReference type="ChEBI" id="CHEBI:29108"/>
        <label>1</label>
    </ligand>
</feature>
<evidence type="ECO:0000256" key="15">
    <source>
        <dbReference type="ARBA" id="ARBA00023324"/>
    </source>
</evidence>
<reference evidence="23" key="1">
    <citation type="submission" date="2021-01" db="UniProtKB">
        <authorList>
            <consortium name="EnsemblPlants"/>
        </authorList>
    </citation>
    <scope>IDENTIFICATION</scope>
</reference>
<feature type="domain" description="Plant heme peroxidase family profile" evidence="22">
    <location>
        <begin position="25"/>
        <end position="323"/>
    </location>
</feature>
<keyword evidence="13 20" id="KW-1015">Disulfide bond</keyword>
<feature type="disulfide bond" evidence="20">
    <location>
        <begin position="120"/>
        <end position="319"/>
    </location>
</feature>
<evidence type="ECO:0000256" key="4">
    <source>
        <dbReference type="ARBA" id="ARBA00012313"/>
    </source>
</evidence>
<dbReference type="InterPro" id="IPR033905">
    <property type="entry name" value="Secretory_peroxidase"/>
</dbReference>
<comment type="function">
    <text evidence="2">Removal of H(2)O(2), oxidation of toxic reductants, biosynthesis and degradation of lignin, suberization, auxin catabolism, response to environmental stresses such as wounding, pathogen attack and oxidative stress. These functions might be dependent on each isozyme/isoform in each plant tissue.</text>
</comment>
<dbReference type="EC" id="1.11.1.7" evidence="4 21"/>
<keyword evidence="10 18" id="KW-0106">Calcium</keyword>
<sequence>MAIIKLLLLIVIFQLVVAASAASSPLKVGYYKKSCPGLENIVKRTTAKFILRDRTLAAPLLRMHFHDCFVRGCDASVLLNSTSTNQAERDAIPNLSLRGFDVIDAAKEALERECPGVVSCADVLALVTRDAVSLIYGPYWQVPVGRRDGNQSIAFEALTNLPSPLANISTLITMFGNKGLNVKDLVVLSGGHTLGISHCTSFTNRLYNFTGKGDTDPTLDPNYIVQLKKKCKPGDTTSFVSLDRTATRFDEDYYTSVAKRRGLLQSDAALLDNRQTRNYVLTQSFFHGETFETDFGNSMIKMGKIGVLTGSNGQIRRKCALVN</sequence>
<evidence type="ECO:0000256" key="12">
    <source>
        <dbReference type="ARBA" id="ARBA00023004"/>
    </source>
</evidence>
<keyword evidence="24" id="KW-1185">Reference proteome</keyword>
<dbReference type="PROSITE" id="PS00436">
    <property type="entry name" value="PEROXIDASE_2"/>
    <property type="match status" value="1"/>
</dbReference>
<evidence type="ECO:0000256" key="7">
    <source>
        <dbReference type="ARBA" id="ARBA00022617"/>
    </source>
</evidence>
<dbReference type="Pfam" id="PF00141">
    <property type="entry name" value="peroxidase"/>
    <property type="match status" value="1"/>
</dbReference>
<dbReference type="AlphaFoldDB" id="A0A7N0TPR7"/>
<feature type="binding site" evidence="18">
    <location>
        <position position="245"/>
    </location>
    <ligand>
        <name>Ca(2+)</name>
        <dbReference type="ChEBI" id="CHEBI:29108"/>
        <label>2</label>
    </ligand>
</feature>
<feature type="binding site" evidence="18">
    <location>
        <position position="88"/>
    </location>
    <ligand>
        <name>Ca(2+)</name>
        <dbReference type="ChEBI" id="CHEBI:29108"/>
        <label>1</label>
    </ligand>
</feature>
<dbReference type="GO" id="GO:0042744">
    <property type="term" value="P:hydrogen peroxide catabolic process"/>
    <property type="evidence" value="ECO:0007669"/>
    <property type="project" value="UniProtKB-KW"/>
</dbReference>
<evidence type="ECO:0000256" key="5">
    <source>
        <dbReference type="ARBA" id="ARBA00022525"/>
    </source>
</evidence>
<dbReference type="CDD" id="cd00693">
    <property type="entry name" value="secretory_peroxidase"/>
    <property type="match status" value="1"/>
</dbReference>
<accession>A0A7N0TPR7</accession>
<evidence type="ECO:0000256" key="6">
    <source>
        <dbReference type="ARBA" id="ARBA00022559"/>
    </source>
</evidence>
<organism evidence="23 24">
    <name type="scientific">Kalanchoe fedtschenkoi</name>
    <name type="common">Lavender scallops</name>
    <name type="synonym">South American air plant</name>
    <dbReference type="NCBI Taxonomy" id="63787"/>
    <lineage>
        <taxon>Eukaryota</taxon>
        <taxon>Viridiplantae</taxon>
        <taxon>Streptophyta</taxon>
        <taxon>Embryophyta</taxon>
        <taxon>Tracheophyta</taxon>
        <taxon>Spermatophyta</taxon>
        <taxon>Magnoliopsida</taxon>
        <taxon>eudicotyledons</taxon>
        <taxon>Gunneridae</taxon>
        <taxon>Pentapetalae</taxon>
        <taxon>Saxifragales</taxon>
        <taxon>Crassulaceae</taxon>
        <taxon>Kalanchoe</taxon>
    </lineage>
</organism>
<feature type="binding site" evidence="18">
    <location>
        <position position="67"/>
    </location>
    <ligand>
        <name>Ca(2+)</name>
        <dbReference type="ChEBI" id="CHEBI:29108"/>
        <label>1</label>
    </ligand>
</feature>
<dbReference type="SUPFAM" id="SSF48113">
    <property type="entry name" value="Heme-dependent peroxidases"/>
    <property type="match status" value="1"/>
</dbReference>
<dbReference type="PROSITE" id="PS00435">
    <property type="entry name" value="PEROXIDASE_1"/>
    <property type="match status" value="1"/>
</dbReference>
<dbReference type="GO" id="GO:0005576">
    <property type="term" value="C:extracellular region"/>
    <property type="evidence" value="ECO:0007669"/>
    <property type="project" value="UniProtKB-SubCell"/>
</dbReference>
<evidence type="ECO:0000259" key="22">
    <source>
        <dbReference type="PROSITE" id="PS50873"/>
    </source>
</evidence>
<dbReference type="Gramene" id="Kaladp0040s0558.1.v1.1">
    <property type="protein sequence ID" value="Kaladp0040s0558.1.v1.1"/>
    <property type="gene ID" value="Kaladp0040s0558.v1.1"/>
</dbReference>
<dbReference type="GO" id="GO:0020037">
    <property type="term" value="F:heme binding"/>
    <property type="evidence" value="ECO:0007669"/>
    <property type="project" value="UniProtKB-UniRule"/>
</dbReference>
<keyword evidence="7 21" id="KW-0349">Heme</keyword>
<evidence type="ECO:0000256" key="10">
    <source>
        <dbReference type="ARBA" id="ARBA00022837"/>
    </source>
</evidence>
<dbReference type="FunFam" id="1.10.420.10:FF:000008">
    <property type="entry name" value="Peroxidase"/>
    <property type="match status" value="1"/>
</dbReference>
<dbReference type="InterPro" id="IPR010255">
    <property type="entry name" value="Haem_peroxidase_sf"/>
</dbReference>
<comment type="cofactor">
    <cofactor evidence="18 21">
        <name>heme b</name>
        <dbReference type="ChEBI" id="CHEBI:60344"/>
    </cofactor>
    <text evidence="18 21">Binds 1 heme b (iron(II)-protoporphyrin IX) group per subunit.</text>
</comment>
<feature type="binding site" evidence="18">
    <location>
        <position position="250"/>
    </location>
    <ligand>
        <name>Ca(2+)</name>
        <dbReference type="ChEBI" id="CHEBI:29108"/>
        <label>2</label>
    </ligand>
</feature>
<evidence type="ECO:0000256" key="8">
    <source>
        <dbReference type="ARBA" id="ARBA00022723"/>
    </source>
</evidence>